<dbReference type="AlphaFoldDB" id="F6HZU8"/>
<dbReference type="EMBL" id="FN596502">
    <property type="protein sequence ID" value="CCB60214.1"/>
    <property type="molecule type" value="Genomic_DNA"/>
</dbReference>
<dbReference type="PANTHER" id="PTHR47818:SF2">
    <property type="entry name" value="F-BOX DOMAIN-CONTAINING PROTEIN"/>
    <property type="match status" value="1"/>
</dbReference>
<accession>F6HZU8</accession>
<name>F6HZU8_VITVI</name>
<dbReference type="Proteomes" id="UP000009183">
    <property type="component" value="Chromosome 7"/>
</dbReference>
<protein>
    <submittedName>
        <fullName evidence="1">Uncharacterized protein</fullName>
    </submittedName>
</protein>
<reference evidence="2" key="1">
    <citation type="journal article" date="2007" name="Nature">
        <title>The grapevine genome sequence suggests ancestral hexaploidization in major angiosperm phyla.</title>
        <authorList>
            <consortium name="The French-Italian Public Consortium for Grapevine Genome Characterization."/>
            <person name="Jaillon O."/>
            <person name="Aury J.-M."/>
            <person name="Noel B."/>
            <person name="Policriti A."/>
            <person name="Clepet C."/>
            <person name="Casagrande A."/>
            <person name="Choisne N."/>
            <person name="Aubourg S."/>
            <person name="Vitulo N."/>
            <person name="Jubin C."/>
            <person name="Vezzi A."/>
            <person name="Legeai F."/>
            <person name="Hugueney P."/>
            <person name="Dasilva C."/>
            <person name="Horner D."/>
            <person name="Mica E."/>
            <person name="Jublot D."/>
            <person name="Poulain J."/>
            <person name="Bruyere C."/>
            <person name="Billault A."/>
            <person name="Segurens B."/>
            <person name="Gouyvenoux M."/>
            <person name="Ugarte E."/>
            <person name="Cattonaro F."/>
            <person name="Anthouard V."/>
            <person name="Vico V."/>
            <person name="Del Fabbro C."/>
            <person name="Alaux M."/>
            <person name="Di Gaspero G."/>
            <person name="Dumas V."/>
            <person name="Felice N."/>
            <person name="Paillard S."/>
            <person name="Juman I."/>
            <person name="Moroldo M."/>
            <person name="Scalabrin S."/>
            <person name="Canaguier A."/>
            <person name="Le Clainche I."/>
            <person name="Malacrida G."/>
            <person name="Durand E."/>
            <person name="Pesole G."/>
            <person name="Laucou V."/>
            <person name="Chatelet P."/>
            <person name="Merdinoglu D."/>
            <person name="Delledonne M."/>
            <person name="Pezzotti M."/>
            <person name="Lecharny A."/>
            <person name="Scarpelli C."/>
            <person name="Artiguenave F."/>
            <person name="Pe M.E."/>
            <person name="Valle G."/>
            <person name="Morgante M."/>
            <person name="Caboche M."/>
            <person name="Adam-Blondon A.-F."/>
            <person name="Weissenbach J."/>
            <person name="Quetier F."/>
            <person name="Wincker P."/>
        </authorList>
    </citation>
    <scope>NUCLEOTIDE SEQUENCE [LARGE SCALE GENOMIC DNA]</scope>
    <source>
        <strain evidence="2">cv. Pinot noir / PN40024</strain>
    </source>
</reference>
<organism evidence="1 2">
    <name type="scientific">Vitis vinifera</name>
    <name type="common">Grape</name>
    <dbReference type="NCBI Taxonomy" id="29760"/>
    <lineage>
        <taxon>Eukaryota</taxon>
        <taxon>Viridiplantae</taxon>
        <taxon>Streptophyta</taxon>
        <taxon>Embryophyta</taxon>
        <taxon>Tracheophyta</taxon>
        <taxon>Spermatophyta</taxon>
        <taxon>Magnoliopsida</taxon>
        <taxon>eudicotyledons</taxon>
        <taxon>Gunneridae</taxon>
        <taxon>Pentapetalae</taxon>
        <taxon>rosids</taxon>
        <taxon>Vitales</taxon>
        <taxon>Vitaceae</taxon>
        <taxon>Viteae</taxon>
        <taxon>Vitis</taxon>
    </lineage>
</organism>
<dbReference type="OrthoDB" id="120976at2759"/>
<evidence type="ECO:0000313" key="2">
    <source>
        <dbReference type="Proteomes" id="UP000009183"/>
    </source>
</evidence>
<keyword evidence="2" id="KW-1185">Reference proteome</keyword>
<sequence>MYWETHLQNCIDEAAEIAVLPSFDGGLGEIEIPDTIIKCIVYKGHRSHSTRDYSKLSYHCEQFGSYARSANSKASP</sequence>
<dbReference type="HOGENOM" id="CLU_2659585_0_0_1"/>
<proteinExistence type="predicted"/>
<dbReference type="InParanoid" id="F6HZU8"/>
<dbReference type="PANTHER" id="PTHR47818">
    <property type="entry name" value="RNI-LIKE SUPERFAMILY PROTEIN"/>
    <property type="match status" value="1"/>
</dbReference>
<gene>
    <name evidence="1" type="ordered locus">VIT_07s0005g04990</name>
</gene>
<dbReference type="PaxDb" id="29760-VIT_07s0005g04990.t01"/>
<evidence type="ECO:0000313" key="1">
    <source>
        <dbReference type="EMBL" id="CCB60214.1"/>
    </source>
</evidence>